<dbReference type="PANTHER" id="PTHR37937:SF1">
    <property type="entry name" value="CONJUGATIVE TRANSFER: DNA TRANSPORT"/>
    <property type="match status" value="1"/>
</dbReference>
<feature type="compositionally biased region" description="Low complexity" evidence="6">
    <location>
        <begin position="468"/>
        <end position="482"/>
    </location>
</feature>
<dbReference type="Pfam" id="PF16259">
    <property type="entry name" value="DUF4913"/>
    <property type="match status" value="1"/>
</dbReference>
<evidence type="ECO:0000313" key="9">
    <source>
        <dbReference type="Proteomes" id="UP001334804"/>
    </source>
</evidence>
<dbReference type="Proteomes" id="UP001334804">
    <property type="component" value="Chromosome"/>
</dbReference>
<dbReference type="EMBL" id="CP109071">
    <property type="protein sequence ID" value="WSA31129.1"/>
    <property type="molecule type" value="Genomic_DNA"/>
</dbReference>
<feature type="region of interest" description="Disordered" evidence="6">
    <location>
        <begin position="423"/>
        <end position="445"/>
    </location>
</feature>
<evidence type="ECO:0000259" key="7">
    <source>
        <dbReference type="Pfam" id="PF12696"/>
    </source>
</evidence>
<gene>
    <name evidence="8" type="ORF">OIE14_23690</name>
</gene>
<dbReference type="Gene3D" id="3.40.50.300">
    <property type="entry name" value="P-loop containing nucleotide triphosphate hydrolases"/>
    <property type="match status" value="1"/>
</dbReference>
<evidence type="ECO:0000256" key="1">
    <source>
        <dbReference type="ARBA" id="ARBA00004651"/>
    </source>
</evidence>
<feature type="compositionally biased region" description="Basic residues" evidence="6">
    <location>
        <begin position="423"/>
        <end position="432"/>
    </location>
</feature>
<dbReference type="Pfam" id="PF12696">
    <property type="entry name" value="TraG-D_C"/>
    <property type="match status" value="1"/>
</dbReference>
<sequence length="602" mass="64900">MPLRQSWEDMAVDIWGPRTGKTTCRAIPAIVAAPGPTLVTSVKGDIVDATRDIRATRGQVWAFDPQHILGPEQGMWWNPLRAVATITDARRLGEHFASAEREPGVSRDAFFDSSSEELVANLLLAAAVSGRDILAACRWAVSPRDDEPAELLREHGYDLPADAVAGVVNMPDKTRGGIYAGAQKMLMCLTEPTVTAWVTPPTRGGVLEFDPAAFVASTDVLYLLSQGGPGSPAPLVAALTDAVLRAGELRARTCPGRRLDPPLLSVLDEAANICRLRQLPALYSFYGSHGLPIITILQSYPQGVDVWGREGMRKLWSAANVRTYGGGVADPDWLEELSKLIGEHDVTTRSTSSSGSGWGQRSVSHATRRQRILDVADLHALPRGRMVVYASGAPPALARTAPWQTGPYAAAIRVSIARSPRAHRLGPHHRRPAGADLMTLPQPGPAGDPVADLSALLGQLAGDPSDTAPPAATPATEPTEAEPVYRNVEAFVGDYLAHVVERRLASGPTCGVNWCPRWWAHPEAISRLYALWRAWETLRVSDPQTGMSIWWRDHLDPHLAALAAEYGPFSRCGPDKHTEPKPLPVEPAPSEVLAQFLDAGSS</sequence>
<dbReference type="CDD" id="cd01127">
    <property type="entry name" value="TrwB_TraG_TraD_VirD4"/>
    <property type="match status" value="1"/>
</dbReference>
<reference evidence="8 9" key="1">
    <citation type="submission" date="2022-10" db="EMBL/GenBank/DDBJ databases">
        <title>The complete genomes of actinobacterial strains from the NBC collection.</title>
        <authorList>
            <person name="Joergensen T.S."/>
            <person name="Alvarez Arevalo M."/>
            <person name="Sterndorff E.B."/>
            <person name="Faurdal D."/>
            <person name="Vuksanovic O."/>
            <person name="Mourched A.-S."/>
            <person name="Charusanti P."/>
            <person name="Shaw S."/>
            <person name="Blin K."/>
            <person name="Weber T."/>
        </authorList>
    </citation>
    <scope>NUCLEOTIDE SEQUENCE [LARGE SCALE GENOMIC DNA]</scope>
    <source>
        <strain evidence="8 9">NBC 01809</strain>
    </source>
</reference>
<evidence type="ECO:0000256" key="3">
    <source>
        <dbReference type="ARBA" id="ARBA00022692"/>
    </source>
</evidence>
<evidence type="ECO:0000256" key="2">
    <source>
        <dbReference type="ARBA" id="ARBA00022475"/>
    </source>
</evidence>
<feature type="domain" description="TraD/TraG TraM recognition site" evidence="7">
    <location>
        <begin position="262"/>
        <end position="383"/>
    </location>
</feature>
<accession>A0ABZ1EBD6</accession>
<keyword evidence="4" id="KW-1133">Transmembrane helix</keyword>
<keyword evidence="3" id="KW-0812">Transmembrane</keyword>
<dbReference type="PANTHER" id="PTHR37937">
    <property type="entry name" value="CONJUGATIVE TRANSFER: DNA TRANSPORT"/>
    <property type="match status" value="1"/>
</dbReference>
<organism evidence="8 9">
    <name type="scientific">Micromonospora peucetia</name>
    <dbReference type="NCBI Taxonomy" id="47871"/>
    <lineage>
        <taxon>Bacteria</taxon>
        <taxon>Bacillati</taxon>
        <taxon>Actinomycetota</taxon>
        <taxon>Actinomycetes</taxon>
        <taxon>Micromonosporales</taxon>
        <taxon>Micromonosporaceae</taxon>
        <taxon>Micromonospora</taxon>
    </lineage>
</organism>
<evidence type="ECO:0000256" key="4">
    <source>
        <dbReference type="ARBA" id="ARBA00022989"/>
    </source>
</evidence>
<dbReference type="SUPFAM" id="SSF52540">
    <property type="entry name" value="P-loop containing nucleoside triphosphate hydrolases"/>
    <property type="match status" value="1"/>
</dbReference>
<dbReference type="InterPro" id="IPR027417">
    <property type="entry name" value="P-loop_NTPase"/>
</dbReference>
<dbReference type="InterPro" id="IPR032584">
    <property type="entry name" value="DUF4913"/>
</dbReference>
<dbReference type="InterPro" id="IPR051539">
    <property type="entry name" value="T4SS-coupling_protein"/>
</dbReference>
<dbReference type="InterPro" id="IPR032689">
    <property type="entry name" value="TraG-D_C"/>
</dbReference>
<evidence type="ECO:0000256" key="5">
    <source>
        <dbReference type="ARBA" id="ARBA00023136"/>
    </source>
</evidence>
<name>A0ABZ1EBD6_9ACTN</name>
<protein>
    <submittedName>
        <fullName evidence="8">DUF4913 domain-containing protein</fullName>
    </submittedName>
</protein>
<proteinExistence type="predicted"/>
<keyword evidence="2" id="KW-1003">Cell membrane</keyword>
<comment type="subcellular location">
    <subcellularLocation>
        <location evidence="1">Cell membrane</location>
        <topology evidence="1">Multi-pass membrane protein</topology>
    </subcellularLocation>
</comment>
<evidence type="ECO:0000256" key="6">
    <source>
        <dbReference type="SAM" id="MobiDB-lite"/>
    </source>
</evidence>
<evidence type="ECO:0000313" key="8">
    <source>
        <dbReference type="EMBL" id="WSA31129.1"/>
    </source>
</evidence>
<keyword evidence="9" id="KW-1185">Reference proteome</keyword>
<keyword evidence="5" id="KW-0472">Membrane</keyword>
<feature type="region of interest" description="Disordered" evidence="6">
    <location>
        <begin position="460"/>
        <end position="482"/>
    </location>
</feature>
<dbReference type="RefSeq" id="WP_326563633.1">
    <property type="nucleotide sequence ID" value="NZ_CP109071.1"/>
</dbReference>